<dbReference type="InterPro" id="IPR011989">
    <property type="entry name" value="ARM-like"/>
</dbReference>
<dbReference type="SMART" id="SM00567">
    <property type="entry name" value="EZ_HEAT"/>
    <property type="match status" value="5"/>
</dbReference>
<dbReference type="PANTHER" id="PTHR12697:SF5">
    <property type="entry name" value="DEOXYHYPUSINE HYDROXYLASE"/>
    <property type="match status" value="1"/>
</dbReference>
<evidence type="ECO:0008006" key="2">
    <source>
        <dbReference type="Google" id="ProtNLM"/>
    </source>
</evidence>
<dbReference type="AlphaFoldDB" id="A0A3B1A0X7"/>
<dbReference type="Pfam" id="PF13646">
    <property type="entry name" value="HEAT_2"/>
    <property type="match status" value="2"/>
</dbReference>
<name>A0A3B1A0X7_9ZZZZ</name>
<dbReference type="EMBL" id="UOFT01000061">
    <property type="protein sequence ID" value="VAW97691.1"/>
    <property type="molecule type" value="Genomic_DNA"/>
</dbReference>
<dbReference type="GO" id="GO:0016491">
    <property type="term" value="F:oxidoreductase activity"/>
    <property type="evidence" value="ECO:0007669"/>
    <property type="project" value="TreeGrafter"/>
</dbReference>
<dbReference type="SUPFAM" id="SSF48371">
    <property type="entry name" value="ARM repeat"/>
    <property type="match status" value="1"/>
</dbReference>
<protein>
    <recommendedName>
        <fullName evidence="2">HEAT repeat domain-containing protein</fullName>
    </recommendedName>
</protein>
<sequence>MKTVIRFILMAAIAISLTACATSGPRLSEAQTKTPVNKLHPKIQKYVEQIYSQDAVERAWAVYNIGKLHKYAFNVVPYLVAMLSDSDIAVMTRYIGKNYASGTTTTPADEAVKAIAKIGSVAVKPLLNALKDSNQDVVLRAIKTLGLINNSESIKPLMAFISHKNRRIRLEAANSLSRFRNPWVAEYLLASLKDKDPAIRSTALYALGKLKSPVTVFSLIELLKDNDPTIRLQVLYALSKFRDQRVIRPLLNELRVTDTKYRLEVISALGNIRDYRVIEVLIELLKSKNKNVRRVAAESLEQIAGLSLGTGYAKWKRWWDNKLQRSRRQ</sequence>
<evidence type="ECO:0000313" key="1">
    <source>
        <dbReference type="EMBL" id="VAW97691.1"/>
    </source>
</evidence>
<dbReference type="PANTHER" id="PTHR12697">
    <property type="entry name" value="PBS LYASE HEAT-LIKE PROTEIN"/>
    <property type="match status" value="1"/>
</dbReference>
<dbReference type="InterPro" id="IPR016024">
    <property type="entry name" value="ARM-type_fold"/>
</dbReference>
<proteinExistence type="predicted"/>
<gene>
    <name evidence="1" type="ORF">MNBD_GAMMA23-593</name>
</gene>
<dbReference type="InterPro" id="IPR004155">
    <property type="entry name" value="PBS_lyase_HEAT"/>
</dbReference>
<accession>A0A3B1A0X7</accession>
<dbReference type="PROSITE" id="PS51257">
    <property type="entry name" value="PROKAR_LIPOPROTEIN"/>
    <property type="match status" value="1"/>
</dbReference>
<organism evidence="1">
    <name type="scientific">hydrothermal vent metagenome</name>
    <dbReference type="NCBI Taxonomy" id="652676"/>
    <lineage>
        <taxon>unclassified sequences</taxon>
        <taxon>metagenomes</taxon>
        <taxon>ecological metagenomes</taxon>
    </lineage>
</organism>
<reference evidence="1" key="1">
    <citation type="submission" date="2018-06" db="EMBL/GenBank/DDBJ databases">
        <authorList>
            <person name="Zhirakovskaya E."/>
        </authorList>
    </citation>
    <scope>NUCLEOTIDE SEQUENCE</scope>
</reference>
<dbReference type="Gene3D" id="1.25.10.10">
    <property type="entry name" value="Leucine-rich Repeat Variant"/>
    <property type="match status" value="2"/>
</dbReference>